<evidence type="ECO:0000313" key="2">
    <source>
        <dbReference type="Proteomes" id="UP000178912"/>
    </source>
</evidence>
<dbReference type="Proteomes" id="UP000178912">
    <property type="component" value="Unassembled WGS sequence"/>
</dbReference>
<reference evidence="2" key="1">
    <citation type="submission" date="2016-03" db="EMBL/GenBank/DDBJ databases">
        <authorList>
            <person name="Guldener U."/>
        </authorList>
    </citation>
    <scope>NUCLEOTIDE SEQUENCE [LARGE SCALE GENOMIC DNA]</scope>
    <source>
        <strain evidence="2">04CH-RAC-A.6.1</strain>
    </source>
</reference>
<accession>A0A1E1LN87</accession>
<proteinExistence type="predicted"/>
<dbReference type="EMBL" id="FJUX01000151">
    <property type="protein sequence ID" value="CZT11973.1"/>
    <property type="molecule type" value="Genomic_DNA"/>
</dbReference>
<dbReference type="AlphaFoldDB" id="A0A1E1LN87"/>
<name>A0A1E1LN87_9HELO</name>
<organism evidence="1 2">
    <name type="scientific">Rhynchosporium agropyri</name>
    <dbReference type="NCBI Taxonomy" id="914238"/>
    <lineage>
        <taxon>Eukaryota</taxon>
        <taxon>Fungi</taxon>
        <taxon>Dikarya</taxon>
        <taxon>Ascomycota</taxon>
        <taxon>Pezizomycotina</taxon>
        <taxon>Leotiomycetes</taxon>
        <taxon>Helotiales</taxon>
        <taxon>Ploettnerulaceae</taxon>
        <taxon>Rhynchosporium</taxon>
    </lineage>
</organism>
<gene>
    <name evidence="1" type="ORF">RAG0_15972</name>
</gene>
<protein>
    <submittedName>
        <fullName evidence="1">Uncharacterized protein</fullName>
    </submittedName>
</protein>
<evidence type="ECO:0000313" key="1">
    <source>
        <dbReference type="EMBL" id="CZT11973.1"/>
    </source>
</evidence>
<sequence length="60" mass="6896">MENVRSLSPPLVNRFIPEAFFVGLPVCYQDEGEHVFLKLHFPELHHNSSNFEEAATKGRI</sequence>
<keyword evidence="2" id="KW-1185">Reference proteome</keyword>